<gene>
    <name evidence="2" type="ORF">DFP72DRAFT_355157</name>
</gene>
<reference evidence="2 3" key="1">
    <citation type="submission" date="2020-07" db="EMBL/GenBank/DDBJ databases">
        <title>Comparative genomics of pyrophilous fungi reveals a link between fire events and developmental genes.</title>
        <authorList>
            <consortium name="DOE Joint Genome Institute"/>
            <person name="Steindorff A.S."/>
            <person name="Carver A."/>
            <person name="Calhoun S."/>
            <person name="Stillman K."/>
            <person name="Liu H."/>
            <person name="Lipzen A."/>
            <person name="Pangilinan J."/>
            <person name="Labutti K."/>
            <person name="Bruns T.D."/>
            <person name="Grigoriev I.V."/>
        </authorList>
    </citation>
    <scope>NUCLEOTIDE SEQUENCE [LARGE SCALE GENOMIC DNA]</scope>
    <source>
        <strain evidence="2 3">CBS 144469</strain>
    </source>
</reference>
<feature type="transmembrane region" description="Helical" evidence="1">
    <location>
        <begin position="72"/>
        <end position="96"/>
    </location>
</feature>
<comment type="caution">
    <text evidence="2">The sequence shown here is derived from an EMBL/GenBank/DDBJ whole genome shotgun (WGS) entry which is preliminary data.</text>
</comment>
<dbReference type="OrthoDB" id="2994132at2759"/>
<feature type="transmembrane region" description="Helical" evidence="1">
    <location>
        <begin position="33"/>
        <end position="60"/>
    </location>
</feature>
<sequence>MALIRPSYWYPAALSSTSSTFTGDASVILDYPAAVLICAWSLGIEASTVVPVARALIASIWGRTKGNRGSSLLIVTAVLAVMLAITGLLYCVGALLHLQLLGRRPGLGGGVDLFASASLRSLQQQSAVVNQMAAVGMQLMVILADVLLIYRCWIVFHQRKWICAIPCVPFVVSLALSFYGIVAVAQSPPTTNGAPAPKSATLAAAPFIATLSSVSVNIIVTTCISTEIIRSRRKLRKLLGGLGEDSAPSDTYFAVAILVEAALPSALVGVYVPFATFVTRGGIYTSRVAWAVFTALAPQVILVRVLKRRDVLSILQKHEKASSLSSMQFSRSPTSDTCD</sequence>
<feature type="transmembrane region" description="Helical" evidence="1">
    <location>
        <begin position="288"/>
        <end position="306"/>
    </location>
</feature>
<evidence type="ECO:0000313" key="2">
    <source>
        <dbReference type="EMBL" id="KAF6754934.1"/>
    </source>
</evidence>
<proteinExistence type="predicted"/>
<dbReference type="AlphaFoldDB" id="A0A8H6HYR1"/>
<feature type="transmembrane region" description="Helical" evidence="1">
    <location>
        <begin position="251"/>
        <end position="276"/>
    </location>
</feature>
<keyword evidence="1" id="KW-1133">Transmembrane helix</keyword>
<feature type="transmembrane region" description="Helical" evidence="1">
    <location>
        <begin position="162"/>
        <end position="185"/>
    </location>
</feature>
<keyword evidence="3" id="KW-1185">Reference proteome</keyword>
<feature type="transmembrane region" description="Helical" evidence="1">
    <location>
        <begin position="205"/>
        <end position="230"/>
    </location>
</feature>
<organism evidence="2 3">
    <name type="scientific">Ephemerocybe angulata</name>
    <dbReference type="NCBI Taxonomy" id="980116"/>
    <lineage>
        <taxon>Eukaryota</taxon>
        <taxon>Fungi</taxon>
        <taxon>Dikarya</taxon>
        <taxon>Basidiomycota</taxon>
        <taxon>Agaricomycotina</taxon>
        <taxon>Agaricomycetes</taxon>
        <taxon>Agaricomycetidae</taxon>
        <taxon>Agaricales</taxon>
        <taxon>Agaricineae</taxon>
        <taxon>Psathyrellaceae</taxon>
        <taxon>Ephemerocybe</taxon>
    </lineage>
</organism>
<name>A0A8H6HYR1_9AGAR</name>
<keyword evidence="1" id="KW-0812">Transmembrane</keyword>
<accession>A0A8H6HYR1</accession>
<evidence type="ECO:0000256" key="1">
    <source>
        <dbReference type="SAM" id="Phobius"/>
    </source>
</evidence>
<keyword evidence="1" id="KW-0472">Membrane</keyword>
<evidence type="ECO:0000313" key="3">
    <source>
        <dbReference type="Proteomes" id="UP000521943"/>
    </source>
</evidence>
<feature type="transmembrane region" description="Helical" evidence="1">
    <location>
        <begin position="128"/>
        <end position="150"/>
    </location>
</feature>
<dbReference type="Proteomes" id="UP000521943">
    <property type="component" value="Unassembled WGS sequence"/>
</dbReference>
<protein>
    <submittedName>
        <fullName evidence="2">Uncharacterized protein</fullName>
    </submittedName>
</protein>
<dbReference type="EMBL" id="JACGCI010000032">
    <property type="protein sequence ID" value="KAF6754934.1"/>
    <property type="molecule type" value="Genomic_DNA"/>
</dbReference>